<dbReference type="PRINTS" id="PR00032">
    <property type="entry name" value="HTHARAC"/>
</dbReference>
<organism evidence="5 6">
    <name type="scientific">Candidatus Enterococcus ferrettii</name>
    <dbReference type="NCBI Taxonomy" id="2815324"/>
    <lineage>
        <taxon>Bacteria</taxon>
        <taxon>Bacillati</taxon>
        <taxon>Bacillota</taxon>
        <taxon>Bacilli</taxon>
        <taxon>Lactobacillales</taxon>
        <taxon>Enterococcaceae</taxon>
        <taxon>Enterococcus</taxon>
    </lineage>
</organism>
<evidence type="ECO:0000259" key="4">
    <source>
        <dbReference type="PROSITE" id="PS01124"/>
    </source>
</evidence>
<sequence length="270" mass="31840">MSKLITTIEQYVDEHLDQPISLESMAQQLHYSKHHLQHEFSAAANWSIYDYIKKRRLHEAAQCLLKSNRSIIAIALISGYQNQQSFTKVFKEIYKVSPSQFRRQKRTFGLVGASNRLLYQFPSKSIIRLARMEELSKLADYMEHIQWAFPYYEERSFYYTVNQRIKKGHVWVAVSRELITGLLIYDQANNRIDGLSSLPFLWDEDIEERLLKQLLALTIFDHKKLSTTTFRAKDKLDIGERQRLLNVGFTPHKELIEVGYPTELMVYKSR</sequence>
<dbReference type="Pfam" id="PF12833">
    <property type="entry name" value="HTH_18"/>
    <property type="match status" value="1"/>
</dbReference>
<dbReference type="RefSeq" id="WP_207703496.1">
    <property type="nucleotide sequence ID" value="NZ_JAFREL020000002.1"/>
</dbReference>
<name>A0ABV0EPU8_9ENTE</name>
<evidence type="ECO:0000313" key="6">
    <source>
        <dbReference type="Proteomes" id="UP000664357"/>
    </source>
</evidence>
<accession>A0ABV0EPU8</accession>
<reference evidence="5 6" key="2">
    <citation type="submission" date="2024-02" db="EMBL/GenBank/DDBJ databases">
        <title>The Genome Sequence of Enterococcus sp. DIV0159.</title>
        <authorList>
            <person name="Earl A."/>
            <person name="Manson A."/>
            <person name="Gilmore M."/>
            <person name="Sanders J."/>
            <person name="Shea T."/>
            <person name="Howe W."/>
            <person name="Livny J."/>
            <person name="Cuomo C."/>
            <person name="Neafsey D."/>
            <person name="Birren B."/>
        </authorList>
    </citation>
    <scope>NUCLEOTIDE SEQUENCE [LARGE SCALE GENOMIC DNA]</scope>
    <source>
        <strain evidence="5 6">665A</strain>
    </source>
</reference>
<evidence type="ECO:0000313" key="5">
    <source>
        <dbReference type="EMBL" id="MEO1770657.1"/>
    </source>
</evidence>
<dbReference type="Proteomes" id="UP000664357">
    <property type="component" value="Unassembled WGS sequence"/>
</dbReference>
<keyword evidence="2" id="KW-0238">DNA-binding</keyword>
<dbReference type="PANTHER" id="PTHR47504">
    <property type="entry name" value="RIGHT ORIGIN-BINDING PROTEIN"/>
    <property type="match status" value="1"/>
</dbReference>
<dbReference type="PROSITE" id="PS00041">
    <property type="entry name" value="HTH_ARAC_FAMILY_1"/>
    <property type="match status" value="1"/>
</dbReference>
<dbReference type="InterPro" id="IPR018060">
    <property type="entry name" value="HTH_AraC"/>
</dbReference>
<gene>
    <name evidence="5" type="ORF">JZO67_002610</name>
</gene>
<dbReference type="InterPro" id="IPR020449">
    <property type="entry name" value="Tscrpt_reg_AraC-type_HTH"/>
</dbReference>
<dbReference type="SUPFAM" id="SSF46689">
    <property type="entry name" value="Homeodomain-like"/>
    <property type="match status" value="2"/>
</dbReference>
<keyword evidence="1" id="KW-0805">Transcription regulation</keyword>
<comment type="caution">
    <text evidence="5">The sequence shown here is derived from an EMBL/GenBank/DDBJ whole genome shotgun (WGS) entry which is preliminary data.</text>
</comment>
<proteinExistence type="predicted"/>
<dbReference type="InterPro" id="IPR009057">
    <property type="entry name" value="Homeodomain-like_sf"/>
</dbReference>
<dbReference type="InterPro" id="IPR018062">
    <property type="entry name" value="HTH_AraC-typ_CS"/>
</dbReference>
<dbReference type="InterPro" id="IPR050959">
    <property type="entry name" value="MarA-like"/>
</dbReference>
<dbReference type="PANTHER" id="PTHR47504:SF5">
    <property type="entry name" value="RIGHT ORIGIN-BINDING PROTEIN"/>
    <property type="match status" value="1"/>
</dbReference>
<protein>
    <recommendedName>
        <fullName evidence="4">HTH araC/xylS-type domain-containing protein</fullName>
    </recommendedName>
</protein>
<dbReference type="EMBL" id="JAFREL020000002">
    <property type="protein sequence ID" value="MEO1770657.1"/>
    <property type="molecule type" value="Genomic_DNA"/>
</dbReference>
<evidence type="ECO:0000256" key="3">
    <source>
        <dbReference type="ARBA" id="ARBA00023163"/>
    </source>
</evidence>
<dbReference type="PROSITE" id="PS01124">
    <property type="entry name" value="HTH_ARAC_FAMILY_2"/>
    <property type="match status" value="1"/>
</dbReference>
<keyword evidence="6" id="KW-1185">Reference proteome</keyword>
<evidence type="ECO:0000256" key="1">
    <source>
        <dbReference type="ARBA" id="ARBA00023015"/>
    </source>
</evidence>
<keyword evidence="3" id="KW-0804">Transcription</keyword>
<dbReference type="SMART" id="SM00342">
    <property type="entry name" value="HTH_ARAC"/>
    <property type="match status" value="1"/>
</dbReference>
<dbReference type="Gene3D" id="1.10.10.60">
    <property type="entry name" value="Homeodomain-like"/>
    <property type="match status" value="2"/>
</dbReference>
<reference evidence="5 6" key="1">
    <citation type="submission" date="2021-03" db="EMBL/GenBank/DDBJ databases">
        <authorList>
            <person name="Gilmore M.S."/>
            <person name="Schwartzman J."/>
            <person name="Van Tyne D."/>
            <person name="Martin M."/>
            <person name="Earl A.M."/>
            <person name="Manson A.L."/>
            <person name="Straub T."/>
            <person name="Salamzade R."/>
            <person name="Saavedra J."/>
            <person name="Lebreton F."/>
            <person name="Prichula J."/>
            <person name="Schaufler K."/>
            <person name="Gaca A."/>
            <person name="Sgardioli B."/>
            <person name="Wagenaar J."/>
            <person name="Strong T."/>
        </authorList>
    </citation>
    <scope>NUCLEOTIDE SEQUENCE [LARGE SCALE GENOMIC DNA]</scope>
    <source>
        <strain evidence="5 6">665A</strain>
    </source>
</reference>
<evidence type="ECO:0000256" key="2">
    <source>
        <dbReference type="ARBA" id="ARBA00023125"/>
    </source>
</evidence>
<feature type="domain" description="HTH araC/xylS-type" evidence="4">
    <location>
        <begin position="6"/>
        <end position="104"/>
    </location>
</feature>